<reference evidence="1 2" key="1">
    <citation type="submission" date="2019-03" db="EMBL/GenBank/DDBJ databases">
        <title>Draft genome sequences of novel Actinobacteria.</title>
        <authorList>
            <person name="Sahin N."/>
            <person name="Ay H."/>
            <person name="Saygin H."/>
        </authorList>
    </citation>
    <scope>NUCLEOTIDE SEQUENCE [LARGE SCALE GENOMIC DNA]</scope>
    <source>
        <strain evidence="1 2">DSM 45941</strain>
    </source>
</reference>
<dbReference type="RefSeq" id="WP_132201245.1">
    <property type="nucleotide sequence ID" value="NZ_SMKY01000197.1"/>
</dbReference>
<comment type="caution">
    <text evidence="1">The sequence shown here is derived from an EMBL/GenBank/DDBJ whole genome shotgun (WGS) entry which is preliminary data.</text>
</comment>
<sequence>MNVLFLALGGSRRNVIVAEAEEVIAAGGAVTVLVGKPAKWRNDRLPEGADMMEQRRLVRGYRPAAARLLVDRIPLFLMRFFLRGPLRGFGARLQSFYRRRIARPIHHRLLGLYQRNPAKARSAVHRDLLGRRSIDLVVVGDAESMVAASELRDVVVGAGARLAYTAAQERPPAGQVRG</sequence>
<dbReference type="Proteomes" id="UP000295578">
    <property type="component" value="Unassembled WGS sequence"/>
</dbReference>
<evidence type="ECO:0008006" key="3">
    <source>
        <dbReference type="Google" id="ProtNLM"/>
    </source>
</evidence>
<accession>A0A4R5ANJ7</accession>
<dbReference type="EMBL" id="SMKY01000197">
    <property type="protein sequence ID" value="TDD73209.1"/>
    <property type="molecule type" value="Genomic_DNA"/>
</dbReference>
<name>A0A4R5ANJ7_9ACTN</name>
<dbReference type="OrthoDB" id="3475775at2"/>
<protein>
    <recommendedName>
        <fullName evidence="3">Glycosyltransferase family 1 protein</fullName>
    </recommendedName>
</protein>
<keyword evidence="2" id="KW-1185">Reference proteome</keyword>
<organism evidence="1 2">
    <name type="scientific">Actinomadura darangshiensis</name>
    <dbReference type="NCBI Taxonomy" id="705336"/>
    <lineage>
        <taxon>Bacteria</taxon>
        <taxon>Bacillati</taxon>
        <taxon>Actinomycetota</taxon>
        <taxon>Actinomycetes</taxon>
        <taxon>Streptosporangiales</taxon>
        <taxon>Thermomonosporaceae</taxon>
        <taxon>Actinomadura</taxon>
    </lineage>
</organism>
<proteinExistence type="predicted"/>
<evidence type="ECO:0000313" key="2">
    <source>
        <dbReference type="Proteomes" id="UP000295578"/>
    </source>
</evidence>
<gene>
    <name evidence="1" type="ORF">E1293_32030</name>
</gene>
<evidence type="ECO:0000313" key="1">
    <source>
        <dbReference type="EMBL" id="TDD73209.1"/>
    </source>
</evidence>
<dbReference type="AlphaFoldDB" id="A0A4R5ANJ7"/>